<dbReference type="GO" id="GO:0004713">
    <property type="term" value="F:protein tyrosine kinase activity"/>
    <property type="evidence" value="ECO:0007669"/>
    <property type="project" value="TreeGrafter"/>
</dbReference>
<evidence type="ECO:0000259" key="9">
    <source>
        <dbReference type="Pfam" id="PF13807"/>
    </source>
</evidence>
<proteinExistence type="predicted"/>
<feature type="coiled-coil region" evidence="6">
    <location>
        <begin position="381"/>
        <end position="415"/>
    </location>
</feature>
<sequence length="772" mass="81856">MPRATSARLHSTTPPGEGLALAQVGGLLRRSWAWIALPTLAVGIAAVAFVQVVPPRFTGEAKILLESRDTAFARTAQERGEQPALIDEQAVASQVQVVMSRDLAREAIRRLKLVGNPEFDPNVDGLGPIQRTLMLIGLAKNPLERPPEDRVLDAYFDRLLVFPAGKSRILSVEFRSKDAGLAAQAANTIAELYIASLEAAKVDTARYASTWLGGNIEALRSRVSEAEAKVETFRAKNGLIASGGGAGQPLNGQQLSELSSQLSQARTVKADLAGRVKLIKEMIKDGRAFEIPDVANNELIRRVVESRITLRAQLALESRTLLPAHPRIKELTAQVTDLDQQIKSAAERVVRTLENDAKIAGARVDSLQATVDGQRDVVAKGNTSEVQLRALEREAKAQREQLESYLSRYREAAARDAESATPADARIVSRAVTPETPSFPKKLPIIGFAALLAFLFAAGSVIARHLLAAPAGNAGAASQVRRSEAAPRMEPVPFAFPEAAPPASWPMVPGLAAFETGFRAGAVLKPAVPAMVRPAAPAAAVQAAVQEAPIQEAAAFDLDPLIARLRDTAPMAGGRGVLVVETDARRPNGPGRNPEKSLAESLAEALSPGSQTLIVDLNGPASHSDAPGLTDLVAGDAAFLDVIQALPASRLHRVACGFVDTEVLFEEPQALAITLDAMAEAYDWVICRLRFRPGQASRALLSAVAARMDGVVIASNAEADDPDLVALYGLAEDAGAGQVLVAQDDVVQEQASGRPASSYPEVADMPLRLSAA</sequence>
<dbReference type="Pfam" id="PF13807">
    <property type="entry name" value="GNVR"/>
    <property type="match status" value="1"/>
</dbReference>
<keyword evidence="10" id="KW-0418">Kinase</keyword>
<evidence type="ECO:0000256" key="5">
    <source>
        <dbReference type="ARBA" id="ARBA00023136"/>
    </source>
</evidence>
<feature type="transmembrane region" description="Helical" evidence="7">
    <location>
        <begin position="32"/>
        <end position="53"/>
    </location>
</feature>
<reference evidence="10 11" key="1">
    <citation type="submission" date="2019-09" db="EMBL/GenBank/DDBJ databases">
        <title>YIM 48816 draft genome.</title>
        <authorList>
            <person name="Jiang L."/>
        </authorList>
    </citation>
    <scope>NUCLEOTIDE SEQUENCE [LARGE SCALE GENOMIC DNA]</scope>
    <source>
        <strain evidence="10 11">YIM 48816</strain>
    </source>
</reference>
<feature type="domain" description="Tyrosine-protein kinase G-rich" evidence="9">
    <location>
        <begin position="390"/>
        <end position="465"/>
    </location>
</feature>
<dbReference type="InterPro" id="IPR003856">
    <property type="entry name" value="LPS_length_determ_N"/>
</dbReference>
<dbReference type="GO" id="GO:0005886">
    <property type="term" value="C:plasma membrane"/>
    <property type="evidence" value="ECO:0007669"/>
    <property type="project" value="UniProtKB-SubCell"/>
</dbReference>
<keyword evidence="11" id="KW-1185">Reference proteome</keyword>
<keyword evidence="3 7" id="KW-0812">Transmembrane</keyword>
<comment type="subcellular location">
    <subcellularLocation>
        <location evidence="1">Cell membrane</location>
        <topology evidence="1">Multi-pass membrane protein</topology>
    </subcellularLocation>
</comment>
<dbReference type="PANTHER" id="PTHR32309">
    <property type="entry name" value="TYROSINE-PROTEIN KINASE"/>
    <property type="match status" value="1"/>
</dbReference>
<dbReference type="EMBL" id="VZZK01000005">
    <property type="protein sequence ID" value="KAB1080354.1"/>
    <property type="molecule type" value="Genomic_DNA"/>
</dbReference>
<dbReference type="AlphaFoldDB" id="A0A6L3T1D2"/>
<keyword evidence="6" id="KW-0175">Coiled coil</keyword>
<dbReference type="PANTHER" id="PTHR32309:SF13">
    <property type="entry name" value="FERRIC ENTEROBACTIN TRANSPORT PROTEIN FEPE"/>
    <property type="match status" value="1"/>
</dbReference>
<evidence type="ECO:0000256" key="2">
    <source>
        <dbReference type="ARBA" id="ARBA00022475"/>
    </source>
</evidence>
<dbReference type="Proteomes" id="UP000474159">
    <property type="component" value="Unassembled WGS sequence"/>
</dbReference>
<gene>
    <name evidence="10" type="ORF">F6X53_06545</name>
</gene>
<comment type="caution">
    <text evidence="10">The sequence shown here is derived from an EMBL/GenBank/DDBJ whole genome shotgun (WGS) entry which is preliminary data.</text>
</comment>
<keyword evidence="5 7" id="KW-0472">Membrane</keyword>
<evidence type="ECO:0000256" key="3">
    <source>
        <dbReference type="ARBA" id="ARBA00022692"/>
    </source>
</evidence>
<dbReference type="InterPro" id="IPR027417">
    <property type="entry name" value="P-loop_NTPase"/>
</dbReference>
<evidence type="ECO:0000256" key="4">
    <source>
        <dbReference type="ARBA" id="ARBA00022989"/>
    </source>
</evidence>
<keyword evidence="2" id="KW-1003">Cell membrane</keyword>
<feature type="domain" description="Polysaccharide chain length determinant N-terminal" evidence="8">
    <location>
        <begin position="26"/>
        <end position="110"/>
    </location>
</feature>
<name>A0A6L3T1D2_9HYPH</name>
<dbReference type="Gene3D" id="3.40.50.300">
    <property type="entry name" value="P-loop containing nucleotide triphosphate hydrolases"/>
    <property type="match status" value="1"/>
</dbReference>
<organism evidence="10 11">
    <name type="scientific">Methylobacterium soli</name>
    <dbReference type="NCBI Taxonomy" id="553447"/>
    <lineage>
        <taxon>Bacteria</taxon>
        <taxon>Pseudomonadati</taxon>
        <taxon>Pseudomonadota</taxon>
        <taxon>Alphaproteobacteria</taxon>
        <taxon>Hyphomicrobiales</taxon>
        <taxon>Methylobacteriaceae</taxon>
        <taxon>Methylobacterium</taxon>
    </lineage>
</organism>
<dbReference type="InterPro" id="IPR050445">
    <property type="entry name" value="Bact_polysacc_biosynth/exp"/>
</dbReference>
<dbReference type="Pfam" id="PF02706">
    <property type="entry name" value="Wzz"/>
    <property type="match status" value="1"/>
</dbReference>
<evidence type="ECO:0000256" key="6">
    <source>
        <dbReference type="SAM" id="Coils"/>
    </source>
</evidence>
<dbReference type="InterPro" id="IPR032807">
    <property type="entry name" value="GNVR"/>
</dbReference>
<protein>
    <submittedName>
        <fullName evidence="10">Polysaccharide biosynthesis tyrosine autokinase</fullName>
    </submittedName>
</protein>
<dbReference type="OrthoDB" id="7786248at2"/>
<keyword evidence="10" id="KW-0808">Transferase</keyword>
<accession>A0A6L3T1D2</accession>
<dbReference type="RefSeq" id="WP_150998520.1">
    <property type="nucleotide sequence ID" value="NZ_VZZK01000005.1"/>
</dbReference>
<evidence type="ECO:0000259" key="8">
    <source>
        <dbReference type="Pfam" id="PF02706"/>
    </source>
</evidence>
<evidence type="ECO:0000256" key="1">
    <source>
        <dbReference type="ARBA" id="ARBA00004651"/>
    </source>
</evidence>
<evidence type="ECO:0000256" key="7">
    <source>
        <dbReference type="SAM" id="Phobius"/>
    </source>
</evidence>
<evidence type="ECO:0000313" key="10">
    <source>
        <dbReference type="EMBL" id="KAB1080354.1"/>
    </source>
</evidence>
<keyword evidence="4 7" id="KW-1133">Transmembrane helix</keyword>
<evidence type="ECO:0000313" key="11">
    <source>
        <dbReference type="Proteomes" id="UP000474159"/>
    </source>
</evidence>